<keyword evidence="3" id="KW-1185">Reference proteome</keyword>
<feature type="region of interest" description="Disordered" evidence="1">
    <location>
        <begin position="131"/>
        <end position="160"/>
    </location>
</feature>
<dbReference type="EMBL" id="LGRN01000329">
    <property type="protein sequence ID" value="OJD13149.1"/>
    <property type="molecule type" value="Genomic_DNA"/>
</dbReference>
<proteinExistence type="predicted"/>
<sequence>MALPITRRLLRNRVWPHLERATPGEGHTWRGPHLERATPGEAVSQSGLGRHHEISRWSPNASNLALSTAGDSARGPFDKDNSVGESKANNIASTRSSTMGNTMNNVMAGSIEADRESSLLALEHGGRLAYVSERNAKTQTSNFTQNPGSTQQPSNSAGDQ</sequence>
<accession>A0A1J9QD92</accession>
<reference evidence="2 3" key="1">
    <citation type="submission" date="2015-07" db="EMBL/GenBank/DDBJ databases">
        <title>Emmonsia species relationships and genome sequence.</title>
        <authorList>
            <consortium name="The Broad Institute Genomics Platform"/>
            <person name="Cuomo C.A."/>
            <person name="Munoz J.F."/>
            <person name="Imamovic A."/>
            <person name="Priest M.E."/>
            <person name="Young S."/>
            <person name="Clay O.K."/>
            <person name="McEwen J.G."/>
        </authorList>
    </citation>
    <scope>NUCLEOTIDE SEQUENCE [LARGE SCALE GENOMIC DNA]</scope>
    <source>
        <strain evidence="2 3">UAMH 9510</strain>
    </source>
</reference>
<name>A0A1J9QD92_9EURO</name>
<gene>
    <name evidence="2" type="ORF">AJ78_06372</name>
</gene>
<feature type="compositionally biased region" description="Polar residues" evidence="1">
    <location>
        <begin position="137"/>
        <end position="160"/>
    </location>
</feature>
<dbReference type="VEuPathDB" id="FungiDB:AJ78_06372"/>
<comment type="caution">
    <text evidence="2">The sequence shown here is derived from an EMBL/GenBank/DDBJ whole genome shotgun (WGS) entry which is preliminary data.</text>
</comment>
<evidence type="ECO:0000313" key="2">
    <source>
        <dbReference type="EMBL" id="OJD13149.1"/>
    </source>
</evidence>
<dbReference type="Proteomes" id="UP000182235">
    <property type="component" value="Unassembled WGS sequence"/>
</dbReference>
<protein>
    <submittedName>
        <fullName evidence="2">Uncharacterized protein</fullName>
    </submittedName>
</protein>
<dbReference type="OrthoDB" id="10562267at2759"/>
<feature type="region of interest" description="Disordered" evidence="1">
    <location>
        <begin position="63"/>
        <end position="101"/>
    </location>
</feature>
<organism evidence="2 3">
    <name type="scientific">Emergomyces pasteurianus Ep9510</name>
    <dbReference type="NCBI Taxonomy" id="1447872"/>
    <lineage>
        <taxon>Eukaryota</taxon>
        <taxon>Fungi</taxon>
        <taxon>Dikarya</taxon>
        <taxon>Ascomycota</taxon>
        <taxon>Pezizomycotina</taxon>
        <taxon>Eurotiomycetes</taxon>
        <taxon>Eurotiomycetidae</taxon>
        <taxon>Onygenales</taxon>
        <taxon>Ajellomycetaceae</taxon>
        <taxon>Emergomyces</taxon>
    </lineage>
</organism>
<evidence type="ECO:0000313" key="3">
    <source>
        <dbReference type="Proteomes" id="UP000182235"/>
    </source>
</evidence>
<evidence type="ECO:0000256" key="1">
    <source>
        <dbReference type="SAM" id="MobiDB-lite"/>
    </source>
</evidence>
<dbReference type="AlphaFoldDB" id="A0A1J9QD92"/>
<feature type="compositionally biased region" description="Polar residues" evidence="1">
    <location>
        <begin position="83"/>
        <end position="101"/>
    </location>
</feature>